<proteinExistence type="predicted"/>
<protein>
    <recommendedName>
        <fullName evidence="3">Lysyl-tRNA synthetase</fullName>
    </recommendedName>
</protein>
<keyword evidence="1" id="KW-0812">Transmembrane</keyword>
<name>A0AB39BLZ9_9MICO</name>
<keyword evidence="1" id="KW-1133">Transmembrane helix</keyword>
<keyword evidence="1" id="KW-0472">Membrane</keyword>
<dbReference type="RefSeq" id="WP_368499883.1">
    <property type="nucleotide sequence ID" value="NZ_CP162512.1"/>
</dbReference>
<dbReference type="EMBL" id="CP162512">
    <property type="protein sequence ID" value="XDI07519.1"/>
    <property type="molecule type" value="Genomic_DNA"/>
</dbReference>
<evidence type="ECO:0008006" key="3">
    <source>
        <dbReference type="Google" id="ProtNLM"/>
    </source>
</evidence>
<sequence length="67" mass="7606">MGMDNYWFNAIYSVTPTILVGGIFVIIVRSIIKADSHERKARAKIEAEERKKLAARLATENRDENPS</sequence>
<dbReference type="AlphaFoldDB" id="A0AB39BLZ9"/>
<feature type="transmembrane region" description="Helical" evidence="1">
    <location>
        <begin position="6"/>
        <end position="32"/>
    </location>
</feature>
<organism evidence="2">
    <name type="scientific">Herbiconiux sp. A18JL235</name>
    <dbReference type="NCBI Taxonomy" id="3152363"/>
    <lineage>
        <taxon>Bacteria</taxon>
        <taxon>Bacillati</taxon>
        <taxon>Actinomycetota</taxon>
        <taxon>Actinomycetes</taxon>
        <taxon>Micrococcales</taxon>
        <taxon>Microbacteriaceae</taxon>
        <taxon>Herbiconiux</taxon>
    </lineage>
</organism>
<geneLocation type="plasmid" evidence="2">
    <name>unnamed1</name>
</geneLocation>
<reference evidence="2" key="1">
    <citation type="submission" date="2024-05" db="EMBL/GenBank/DDBJ databases">
        <title>Herbiconiux sp. A18JL235.</title>
        <authorList>
            <person name="Zhang G."/>
        </authorList>
    </citation>
    <scope>NUCLEOTIDE SEQUENCE</scope>
    <source>
        <strain evidence="2">A18JL235</strain>
        <plasmid evidence="2">unnamed1</plasmid>
    </source>
</reference>
<evidence type="ECO:0000256" key="1">
    <source>
        <dbReference type="SAM" id="Phobius"/>
    </source>
</evidence>
<evidence type="ECO:0000313" key="2">
    <source>
        <dbReference type="EMBL" id="XDI07519.1"/>
    </source>
</evidence>
<accession>A0AB39BLZ9</accession>
<keyword evidence="2" id="KW-0614">Plasmid</keyword>
<gene>
    <name evidence="2" type="ORF">ABFY20_19960</name>
</gene>